<keyword evidence="2" id="KW-1185">Reference proteome</keyword>
<dbReference type="Proteomes" id="UP001201985">
    <property type="component" value="Unassembled WGS sequence"/>
</dbReference>
<organism evidence="1 2">
    <name type="scientific">Teichococcus vastitatis</name>
    <dbReference type="NCBI Taxonomy" id="2307076"/>
    <lineage>
        <taxon>Bacteria</taxon>
        <taxon>Pseudomonadati</taxon>
        <taxon>Pseudomonadota</taxon>
        <taxon>Alphaproteobacteria</taxon>
        <taxon>Acetobacterales</taxon>
        <taxon>Roseomonadaceae</taxon>
        <taxon>Roseomonas</taxon>
    </lineage>
</organism>
<accession>A0ABS9W7S6</accession>
<proteinExistence type="predicted"/>
<comment type="caution">
    <text evidence="1">The sequence shown here is derived from an EMBL/GenBank/DDBJ whole genome shotgun (WGS) entry which is preliminary data.</text>
</comment>
<gene>
    <name evidence="1" type="ORF">MON41_13840</name>
</gene>
<protein>
    <submittedName>
        <fullName evidence="1">Uncharacterized protein</fullName>
    </submittedName>
</protein>
<evidence type="ECO:0000313" key="1">
    <source>
        <dbReference type="EMBL" id="MCI0754830.1"/>
    </source>
</evidence>
<sequence length="20" mass="2374">MFRILVLQALYSLSDEQAEF</sequence>
<name>A0ABS9W7S6_9PROT</name>
<evidence type="ECO:0000313" key="2">
    <source>
        <dbReference type="Proteomes" id="UP001201985"/>
    </source>
</evidence>
<reference evidence="1 2" key="1">
    <citation type="submission" date="2022-03" db="EMBL/GenBank/DDBJ databases">
        <title>Complete genome analysis of Roseomonas KG 17.1 : a prolific producer of plant growth promoters.</title>
        <authorList>
            <person name="Saadouli I."/>
            <person name="Najjari A."/>
            <person name="Mosbah A."/>
            <person name="Ouzari H.I."/>
        </authorList>
    </citation>
    <scope>NUCLEOTIDE SEQUENCE [LARGE SCALE GENOMIC DNA]</scope>
    <source>
        <strain evidence="1 2">KG17-1</strain>
    </source>
</reference>
<dbReference type="EMBL" id="JALBUU010000010">
    <property type="protein sequence ID" value="MCI0754830.1"/>
    <property type="molecule type" value="Genomic_DNA"/>
</dbReference>